<dbReference type="GO" id="GO:0016095">
    <property type="term" value="P:polyprenol catabolic process"/>
    <property type="evidence" value="ECO:0007669"/>
    <property type="project" value="UniProtKB-UniRule"/>
</dbReference>
<dbReference type="InParanoid" id="A0A6P7F952"/>
<reference evidence="13" key="1">
    <citation type="submission" date="2025-04" db="UniProtKB">
        <authorList>
            <consortium name="RefSeq"/>
        </authorList>
    </citation>
    <scope>IDENTIFICATION</scope>
</reference>
<accession>A0A6P7F952</accession>
<reference evidence="11" key="2">
    <citation type="submission" date="2025-05" db="UniProtKB">
        <authorList>
            <consortium name="EnsemblMetazoa"/>
        </authorList>
    </citation>
    <scope>IDENTIFICATION</scope>
</reference>
<feature type="domain" description="3-oxo-5-alpha-steroid 4-dehydrogenase C-terminal" evidence="10">
    <location>
        <begin position="191"/>
        <end position="306"/>
    </location>
</feature>
<keyword evidence="3 9" id="KW-0812">Transmembrane</keyword>
<dbReference type="GO" id="GO:0160198">
    <property type="term" value="F:polyprenal reductase activity"/>
    <property type="evidence" value="ECO:0007669"/>
    <property type="project" value="UniProtKB-EC"/>
</dbReference>
<dbReference type="Pfam" id="PF02544">
    <property type="entry name" value="Steroid_dh"/>
    <property type="match status" value="1"/>
</dbReference>
<dbReference type="GO" id="GO:0006488">
    <property type="term" value="P:dolichol-linked oligosaccharide biosynthetic process"/>
    <property type="evidence" value="ECO:0007669"/>
    <property type="project" value="UniProtKB-UniRule"/>
</dbReference>
<dbReference type="PANTHER" id="PTHR14624">
    <property type="entry name" value="DFG10 PROTEIN"/>
    <property type="match status" value="1"/>
</dbReference>
<dbReference type="GO" id="GO:0003865">
    <property type="term" value="F:3-oxo-5-alpha-steroid 4-dehydrogenase activity"/>
    <property type="evidence" value="ECO:0007669"/>
    <property type="project" value="TreeGrafter"/>
</dbReference>
<feature type="transmembrane region" description="Helical" evidence="9">
    <location>
        <begin position="148"/>
        <end position="166"/>
    </location>
</feature>
<evidence type="ECO:0000256" key="4">
    <source>
        <dbReference type="ARBA" id="ARBA00022989"/>
    </source>
</evidence>
<organism evidence="13">
    <name type="scientific">Diabrotica virgifera virgifera</name>
    <name type="common">western corn rootworm</name>
    <dbReference type="NCBI Taxonomy" id="50390"/>
    <lineage>
        <taxon>Eukaryota</taxon>
        <taxon>Metazoa</taxon>
        <taxon>Ecdysozoa</taxon>
        <taxon>Arthropoda</taxon>
        <taxon>Hexapoda</taxon>
        <taxon>Insecta</taxon>
        <taxon>Pterygota</taxon>
        <taxon>Neoptera</taxon>
        <taxon>Endopterygota</taxon>
        <taxon>Coleoptera</taxon>
        <taxon>Polyphaga</taxon>
        <taxon>Cucujiformia</taxon>
        <taxon>Chrysomeloidea</taxon>
        <taxon>Chrysomelidae</taxon>
        <taxon>Galerucinae</taxon>
        <taxon>Diabroticina</taxon>
        <taxon>Diabroticites</taxon>
        <taxon>Diabrotica</taxon>
    </lineage>
</organism>
<comment type="caution">
    <text evidence="9">Lacks conserved residue(s) required for the propagation of feature annotation.</text>
</comment>
<dbReference type="RefSeq" id="XP_028130173.1">
    <property type="nucleotide sequence ID" value="XM_028274372.1"/>
</dbReference>
<keyword evidence="9" id="KW-0256">Endoplasmic reticulum</keyword>
<evidence type="ECO:0000313" key="13">
    <source>
        <dbReference type="RefSeq" id="XP_028130173.1"/>
    </source>
</evidence>
<evidence type="ECO:0000256" key="1">
    <source>
        <dbReference type="ARBA" id="ARBA00004127"/>
    </source>
</evidence>
<dbReference type="PANTHER" id="PTHR14624:SF0">
    <property type="entry name" value="POLYPRENOL REDUCTASE"/>
    <property type="match status" value="1"/>
</dbReference>
<evidence type="ECO:0000256" key="9">
    <source>
        <dbReference type="RuleBase" id="RU367081"/>
    </source>
</evidence>
<sequence>MNYILLGFSLASTLMILFSNIVNLFEENLPTVFSQALRYGKFASKEKSKRFSKFLIEIPKACFKHFYVVALNCYAVVFAMVTAVYLLKYEVPWFVIELIDLVGGQERVSFVTPTQTYVVVCLMSLQVIRRFYDTHFVSIFGKHSYINIPQYLVGIVYYPATALAILCEAPKFAYVSPYEFENVDISTLTYIEKLSVLLFLWAWWHQYKATEILAKLRKNKSGQIITSDHKLPRGDWFEYISSPLQAAEIVMYTALTIILRYNITWFFVYAWVIVNQVETMLLSHWWYQETFKDLPKKRKAVIPFVY</sequence>
<keyword evidence="12" id="KW-1185">Reference proteome</keyword>
<dbReference type="UniPathway" id="UPA00378"/>
<dbReference type="InterPro" id="IPR001104">
    <property type="entry name" value="3-oxo-5_a-steroid_4-DH_C"/>
</dbReference>
<comment type="catalytic activity">
    <reaction evidence="8 9">
        <text>a di-trans,poly-cis-dolichal + NADP(+) = a di-trans,poly-cis-polyprenal + NADPH + H(+)</text>
        <dbReference type="Rhea" id="RHEA:80727"/>
        <dbReference type="Rhea" id="RHEA-COMP:19536"/>
        <dbReference type="Rhea" id="RHEA-COMP:19537"/>
        <dbReference type="ChEBI" id="CHEBI:15378"/>
        <dbReference type="ChEBI" id="CHEBI:57783"/>
        <dbReference type="ChEBI" id="CHEBI:58349"/>
        <dbReference type="ChEBI" id="CHEBI:231623"/>
        <dbReference type="ChEBI" id="CHEBI:231637"/>
        <dbReference type="EC" id="1.3.1.94"/>
    </reaction>
    <physiologicalReaction direction="right-to-left" evidence="8 9">
        <dbReference type="Rhea" id="RHEA:80729"/>
    </physiologicalReaction>
</comment>
<keyword evidence="4 9" id="KW-1133">Transmembrane helix</keyword>
<keyword evidence="9" id="KW-0521">NADP</keyword>
<dbReference type="InterPro" id="IPR039698">
    <property type="entry name" value="Dfg10/SRD5A3"/>
</dbReference>
<dbReference type="PROSITE" id="PS50244">
    <property type="entry name" value="S5A_REDUCTASE"/>
    <property type="match status" value="1"/>
</dbReference>
<evidence type="ECO:0000259" key="10">
    <source>
        <dbReference type="Pfam" id="PF02544"/>
    </source>
</evidence>
<comment type="pathway">
    <text evidence="9">Protein modification; protein glycosylation.</text>
</comment>
<dbReference type="OrthoDB" id="5788137at2759"/>
<dbReference type="GeneID" id="114326130"/>
<dbReference type="GO" id="GO:0102389">
    <property type="term" value="F:polyprenol reductase activity"/>
    <property type="evidence" value="ECO:0007669"/>
    <property type="project" value="UniProtKB-UniRule"/>
</dbReference>
<gene>
    <name evidence="13" type="primary">LOC114326130</name>
</gene>
<keyword evidence="5 9" id="KW-0472">Membrane</keyword>
<feature type="transmembrane region" description="Helical" evidence="9">
    <location>
        <begin position="66"/>
        <end position="87"/>
    </location>
</feature>
<dbReference type="EC" id="1.3.1.94" evidence="2 9"/>
<evidence type="ECO:0000313" key="12">
    <source>
        <dbReference type="Proteomes" id="UP001652700"/>
    </source>
</evidence>
<comment type="subcellular location">
    <subcellularLocation>
        <location evidence="1">Endomembrane system</location>
        <topology evidence="1">Multi-pass membrane protein</topology>
    </subcellularLocation>
    <subcellularLocation>
        <location evidence="9">Endoplasmic reticulum membrane</location>
    </subcellularLocation>
</comment>
<dbReference type="FunCoup" id="A0A6P7F952">
    <property type="interactions" value="1034"/>
</dbReference>
<evidence type="ECO:0000256" key="7">
    <source>
        <dbReference type="ARBA" id="ARBA00047186"/>
    </source>
</evidence>
<dbReference type="AlphaFoldDB" id="A0A6P7F952"/>
<dbReference type="Proteomes" id="UP001652700">
    <property type="component" value="Unplaced"/>
</dbReference>
<protein>
    <recommendedName>
        <fullName evidence="7 9">Polyprenal reductase</fullName>
        <ecNumber evidence="2 9">1.3.1.94</ecNumber>
    </recommendedName>
</protein>
<dbReference type="GO" id="GO:0005789">
    <property type="term" value="C:endoplasmic reticulum membrane"/>
    <property type="evidence" value="ECO:0007669"/>
    <property type="project" value="UniProtKB-SubCell"/>
</dbReference>
<name>A0A6P7F952_DIAVI</name>
<evidence type="ECO:0000256" key="3">
    <source>
        <dbReference type="ARBA" id="ARBA00022692"/>
    </source>
</evidence>
<comment type="similarity">
    <text evidence="6 9">Belongs to the steroid 5-alpha reductase family. Polyprenal reductase subfamily.</text>
</comment>
<evidence type="ECO:0000256" key="2">
    <source>
        <dbReference type="ARBA" id="ARBA00012522"/>
    </source>
</evidence>
<evidence type="ECO:0000256" key="8">
    <source>
        <dbReference type="ARBA" id="ARBA00049427"/>
    </source>
</evidence>
<proteinExistence type="inferred from homology"/>
<evidence type="ECO:0000256" key="6">
    <source>
        <dbReference type="ARBA" id="ARBA00046320"/>
    </source>
</evidence>
<dbReference type="EnsemblMetazoa" id="XM_028274372.2">
    <property type="protein sequence ID" value="XP_028130173.1"/>
    <property type="gene ID" value="LOC114326130"/>
</dbReference>
<keyword evidence="9" id="KW-0560">Oxidoreductase</keyword>
<dbReference type="KEGG" id="dvv:114326130"/>
<evidence type="ECO:0000256" key="5">
    <source>
        <dbReference type="ARBA" id="ARBA00023136"/>
    </source>
</evidence>
<feature type="transmembrane region" description="Helical" evidence="9">
    <location>
        <begin position="108"/>
        <end position="128"/>
    </location>
</feature>
<evidence type="ECO:0000313" key="11">
    <source>
        <dbReference type="EnsemblMetazoa" id="XP_028130173.1"/>
    </source>
</evidence>
<comment type="function">
    <text evidence="9">Plays a key role in early steps of protein N-linked glycosylation by being involved in the conversion of polyprenol into dolichol. Acts as a polyprenal reductase that mediates the reduction of polyprenal into dolichal in a NADP-dependent mechanism. Dolichols are required for the synthesis of dolichol-linked monosaccharides and the oligosaccharide precursor used for N-glycosylation.</text>
</comment>